<dbReference type="AlphaFoldDB" id="U9TMZ0"/>
<sequence length="101" mass="11779">MTTDTLEQCVKKYNLRYYKYDEFNKIEEIGGGLAGKVYKANWKQNGKCLVLKSFSLDNVKEIIYEIKLYHKVNINDVMIKFYGISKTDSVTTEHDLVKSIL</sequence>
<dbReference type="InterPro" id="IPR000719">
    <property type="entry name" value="Prot_kinase_dom"/>
</dbReference>
<name>U9TMZ0_RHIID</name>
<proteinExistence type="predicted"/>
<gene>
    <name evidence="2" type="ORF">GLOINDRAFT_98656</name>
</gene>
<dbReference type="InterPro" id="IPR011009">
    <property type="entry name" value="Kinase-like_dom_sf"/>
</dbReference>
<organism evidence="2">
    <name type="scientific">Rhizophagus irregularis (strain DAOM 181602 / DAOM 197198 / MUCL 43194)</name>
    <name type="common">Arbuscular mycorrhizal fungus</name>
    <name type="synonym">Glomus intraradices</name>
    <dbReference type="NCBI Taxonomy" id="747089"/>
    <lineage>
        <taxon>Eukaryota</taxon>
        <taxon>Fungi</taxon>
        <taxon>Fungi incertae sedis</taxon>
        <taxon>Mucoromycota</taxon>
        <taxon>Glomeromycotina</taxon>
        <taxon>Glomeromycetes</taxon>
        <taxon>Glomerales</taxon>
        <taxon>Glomeraceae</taxon>
        <taxon>Rhizophagus</taxon>
    </lineage>
</organism>
<dbReference type="HOGENOM" id="CLU_158811_0_0_1"/>
<evidence type="ECO:0000259" key="1">
    <source>
        <dbReference type="PROSITE" id="PS50011"/>
    </source>
</evidence>
<protein>
    <recommendedName>
        <fullName evidence="1">Protein kinase domain-containing protein</fullName>
    </recommendedName>
</protein>
<evidence type="ECO:0000313" key="2">
    <source>
        <dbReference type="EMBL" id="ESA07673.1"/>
    </source>
</evidence>
<dbReference type="EMBL" id="KI290052">
    <property type="protein sequence ID" value="ESA07673.1"/>
    <property type="molecule type" value="Genomic_DNA"/>
</dbReference>
<accession>U9TMZ0</accession>
<dbReference type="GO" id="GO:0004672">
    <property type="term" value="F:protein kinase activity"/>
    <property type="evidence" value="ECO:0007669"/>
    <property type="project" value="InterPro"/>
</dbReference>
<dbReference type="PROSITE" id="PS50011">
    <property type="entry name" value="PROTEIN_KINASE_DOM"/>
    <property type="match status" value="1"/>
</dbReference>
<dbReference type="VEuPathDB" id="FungiDB:RhiirFUN_005063"/>
<feature type="domain" description="Protein kinase" evidence="1">
    <location>
        <begin position="23"/>
        <end position="101"/>
    </location>
</feature>
<dbReference type="Gene3D" id="3.30.200.20">
    <property type="entry name" value="Phosphorylase Kinase, domain 1"/>
    <property type="match status" value="1"/>
</dbReference>
<dbReference type="GO" id="GO:0005524">
    <property type="term" value="F:ATP binding"/>
    <property type="evidence" value="ECO:0007669"/>
    <property type="project" value="InterPro"/>
</dbReference>
<dbReference type="SUPFAM" id="SSF56112">
    <property type="entry name" value="Protein kinase-like (PK-like)"/>
    <property type="match status" value="1"/>
</dbReference>
<reference evidence="2" key="1">
    <citation type="submission" date="2013-07" db="EMBL/GenBank/DDBJ databases">
        <title>The genome of an arbuscular mycorrhizal fungus provides insights into the evolution of the oldest plant symbiosis.</title>
        <authorList>
            <consortium name="DOE Joint Genome Institute"/>
            <person name="Tisserant E."/>
            <person name="Malbreil M."/>
            <person name="Kuo A."/>
            <person name="Kohler A."/>
            <person name="Symeonidi A."/>
            <person name="Balestrini R."/>
            <person name="Charron P."/>
            <person name="Duensing N."/>
            <person name="Frei-dit-Frey N."/>
            <person name="Gianinazzi-Pearson V."/>
            <person name="Gilbert B."/>
            <person name="Handa Y."/>
            <person name="Hijri M."/>
            <person name="Kaul R."/>
            <person name="Kawaguchi M."/>
            <person name="Krajinski F."/>
            <person name="Lammers P."/>
            <person name="Lapierre D."/>
            <person name="Masclaux F.G."/>
            <person name="Murat C."/>
            <person name="Morin E."/>
            <person name="Ndikumana S."/>
            <person name="Pagni M."/>
            <person name="Petitpierre D."/>
            <person name="Requena N."/>
            <person name="Rosikiewicz P."/>
            <person name="Riley R."/>
            <person name="Saito K."/>
            <person name="San Clemente H."/>
            <person name="Shapiro H."/>
            <person name="van Tuinen D."/>
            <person name="Becard G."/>
            <person name="Bonfante P."/>
            <person name="Paszkowski U."/>
            <person name="Shachar-Hill Y."/>
            <person name="Young J.P."/>
            <person name="Sanders I.R."/>
            <person name="Henrissat B."/>
            <person name="Rensing S.A."/>
            <person name="Grigoriev I.V."/>
            <person name="Corradi N."/>
            <person name="Roux C."/>
            <person name="Martin F."/>
        </authorList>
    </citation>
    <scope>NUCLEOTIDE SEQUENCE</scope>
    <source>
        <strain evidence="2">DAOM 197198</strain>
    </source>
</reference>